<evidence type="ECO:0000313" key="7">
    <source>
        <dbReference type="Proteomes" id="UP000655225"/>
    </source>
</evidence>
<evidence type="ECO:0000256" key="2">
    <source>
        <dbReference type="ARBA" id="ARBA00022801"/>
    </source>
</evidence>
<reference evidence="6 7" key="1">
    <citation type="submission" date="2020-04" db="EMBL/GenBank/DDBJ databases">
        <title>Plant Genome Project.</title>
        <authorList>
            <person name="Zhang R.-G."/>
        </authorList>
    </citation>
    <scope>NUCLEOTIDE SEQUENCE [LARGE SCALE GENOMIC DNA]</scope>
    <source>
        <strain evidence="6">YNK0</strain>
        <tissue evidence="6">Leaf</tissue>
    </source>
</reference>
<sequence length="526" mass="58012">MRLYGPTQASLQALRGSNIELMLGVPNESLKDFASNPSAANEWVQKNVRDYWPSVRFRYIAVGNEVNQGLRQYVLPAMQNIFNAISSAGLRDQIKVSTAIAMTVLAVSYPPSNGSLKGDIRSFLDPIIGFLVNNRAPLLANVYPYFSYAGNTRDISLSYALFTAQSVVVQDGQHGYRNLFDAMLDALYSALEKARGSSLEIVVSETGWPSAAGAQSIGVCYGMLGNNLPPAQEVVALYRSNNIRRMRLYDPNQAALQALRDSNIELMLDVSNPRLRDLASNPSAANEWVQKNVRDYWPSVRFRYIVVGNEVSPTDRQYVLPAMRNIFNAISSAGLRDQIKVSTAIDTTVLGTSFPPSKGAFKGDIRSFLDPIITFLVNNRAPLLTNVYPYFSYAGNTRDISLSYALFTSQSVVVQDGQLGYRNLFDAILDALYSALENAGGSSLEIVVSESGWPTAAGTATTVDNARTYNSNLIQHVKGGTPKRPGRPIETYIFAMFDENNKNPELEKHWGLFSPNKQPKYPINFG</sequence>
<comment type="caution">
    <text evidence="6">The sequence shown here is derived from an EMBL/GenBank/DDBJ whole genome shotgun (WGS) entry which is preliminary data.</text>
</comment>
<dbReference type="InterPro" id="IPR000490">
    <property type="entry name" value="Glyco_hydro_17"/>
</dbReference>
<dbReference type="AlphaFoldDB" id="A0A834Y9E9"/>
<dbReference type="PANTHER" id="PTHR32227">
    <property type="entry name" value="GLUCAN ENDO-1,3-BETA-GLUCOSIDASE BG1-RELATED-RELATED"/>
    <property type="match status" value="1"/>
</dbReference>
<evidence type="ECO:0008006" key="8">
    <source>
        <dbReference type="Google" id="ProtNLM"/>
    </source>
</evidence>
<comment type="similarity">
    <text evidence="1 4">Belongs to the glycosyl hydrolase 17 family.</text>
</comment>
<dbReference type="Pfam" id="PF00332">
    <property type="entry name" value="Glyco_hydro_17"/>
    <property type="match status" value="2"/>
</dbReference>
<dbReference type="EMBL" id="JABCRI010000553">
    <property type="protein sequence ID" value="KAF8369726.1"/>
    <property type="molecule type" value="Genomic_DNA"/>
</dbReference>
<dbReference type="OrthoDB" id="941679at2759"/>
<evidence type="ECO:0000256" key="4">
    <source>
        <dbReference type="RuleBase" id="RU004335"/>
    </source>
</evidence>
<protein>
    <recommendedName>
        <fullName evidence="8">Glucan endo-1,3-beta-D-glucosidase</fullName>
    </recommendedName>
</protein>
<name>A0A834Y9E9_TETSI</name>
<proteinExistence type="inferred from homology"/>
<dbReference type="PROSITE" id="PS00587">
    <property type="entry name" value="GLYCOSYL_HYDROL_F17"/>
    <property type="match status" value="2"/>
</dbReference>
<evidence type="ECO:0000313" key="6">
    <source>
        <dbReference type="EMBL" id="KAF8369726.1"/>
    </source>
</evidence>
<dbReference type="InterPro" id="IPR044965">
    <property type="entry name" value="Glyco_hydro_17_plant"/>
</dbReference>
<evidence type="ECO:0000256" key="3">
    <source>
        <dbReference type="ARBA" id="ARBA00023295"/>
    </source>
</evidence>
<dbReference type="GO" id="GO:0005975">
    <property type="term" value="P:carbohydrate metabolic process"/>
    <property type="evidence" value="ECO:0007669"/>
    <property type="project" value="InterPro"/>
</dbReference>
<evidence type="ECO:0000256" key="5">
    <source>
        <dbReference type="RuleBase" id="RU004336"/>
    </source>
</evidence>
<dbReference type="InterPro" id="IPR017853">
    <property type="entry name" value="GH"/>
</dbReference>
<dbReference type="GO" id="GO:0004553">
    <property type="term" value="F:hydrolase activity, hydrolyzing O-glycosyl compounds"/>
    <property type="evidence" value="ECO:0007669"/>
    <property type="project" value="InterPro"/>
</dbReference>
<dbReference type="FunFam" id="3.20.20.80:FF:000010">
    <property type="entry name" value="glucan endo-1,3-beta-glucosidase, basic"/>
    <property type="match status" value="1"/>
</dbReference>
<evidence type="ECO:0000256" key="1">
    <source>
        <dbReference type="ARBA" id="ARBA00008773"/>
    </source>
</evidence>
<dbReference type="Proteomes" id="UP000655225">
    <property type="component" value="Unassembled WGS sequence"/>
</dbReference>
<keyword evidence="3 5" id="KW-0326">Glycosidase</keyword>
<organism evidence="6 7">
    <name type="scientific">Tetracentron sinense</name>
    <name type="common">Spur-leaf</name>
    <dbReference type="NCBI Taxonomy" id="13715"/>
    <lineage>
        <taxon>Eukaryota</taxon>
        <taxon>Viridiplantae</taxon>
        <taxon>Streptophyta</taxon>
        <taxon>Embryophyta</taxon>
        <taxon>Tracheophyta</taxon>
        <taxon>Spermatophyta</taxon>
        <taxon>Magnoliopsida</taxon>
        <taxon>Trochodendrales</taxon>
        <taxon>Trochodendraceae</taxon>
        <taxon>Tetracentron</taxon>
    </lineage>
</organism>
<keyword evidence="7" id="KW-1185">Reference proteome</keyword>
<dbReference type="SUPFAM" id="SSF51445">
    <property type="entry name" value="(Trans)glycosidases"/>
    <property type="match status" value="2"/>
</dbReference>
<dbReference type="Gene3D" id="3.20.20.80">
    <property type="entry name" value="Glycosidases"/>
    <property type="match status" value="2"/>
</dbReference>
<accession>A0A834Y9E9</accession>
<dbReference type="OMA" id="DAMVDCI"/>
<keyword evidence="2 5" id="KW-0378">Hydrolase</keyword>
<gene>
    <name evidence="6" type="ORF">HHK36_032253</name>
</gene>